<dbReference type="Proteomes" id="UP000245433">
    <property type="component" value="Unassembled WGS sequence"/>
</dbReference>
<keyword evidence="1" id="KW-0472">Membrane</keyword>
<evidence type="ECO:0000313" key="2">
    <source>
        <dbReference type="EMBL" id="PVY86455.1"/>
    </source>
</evidence>
<sequence>MKDYLMAIAPIRQNNQKGTLIVDRQQQKSYFTPQVLPEPQAERWLLWMLIISGVLVTPYWLLKYFVTLPRIIIHNPALWWLILFLTAGLPILAWIFGRQKQGYDAKQLVPLTADAVDLTKQLQKWPFERAWVLFVLTLLPPTALMFLVLYIIKADVVDALLITVHGALFMRRLIPHAISRIRVSTKQIIEWR</sequence>
<keyword evidence="3" id="KW-1185">Reference proteome</keyword>
<organism evidence="2 3">
    <name type="scientific">Convivina intestini</name>
    <dbReference type="NCBI Taxonomy" id="1505726"/>
    <lineage>
        <taxon>Bacteria</taxon>
        <taxon>Bacillati</taxon>
        <taxon>Bacillota</taxon>
        <taxon>Bacilli</taxon>
        <taxon>Lactobacillales</taxon>
        <taxon>Lactobacillaceae</taxon>
        <taxon>Convivina</taxon>
    </lineage>
</organism>
<dbReference type="AlphaFoldDB" id="A0A2U1DFJ2"/>
<proteinExistence type="predicted"/>
<keyword evidence="1" id="KW-1133">Transmembrane helix</keyword>
<gene>
    <name evidence="2" type="ORF">C7384_101374</name>
</gene>
<name>A0A2U1DFJ2_9LACO</name>
<reference evidence="2 3" key="1">
    <citation type="submission" date="2018-04" db="EMBL/GenBank/DDBJ databases">
        <title>Genomic Encyclopedia of Type Strains, Phase IV (KMG-IV): sequencing the most valuable type-strain genomes for metagenomic binning, comparative biology and taxonomic classification.</title>
        <authorList>
            <person name="Goeker M."/>
        </authorList>
    </citation>
    <scope>NUCLEOTIDE SEQUENCE [LARGE SCALE GENOMIC DNA]</scope>
    <source>
        <strain evidence="2 3">DSM 28795</strain>
    </source>
</reference>
<evidence type="ECO:0000256" key="1">
    <source>
        <dbReference type="SAM" id="Phobius"/>
    </source>
</evidence>
<keyword evidence="1" id="KW-0812">Transmembrane</keyword>
<comment type="caution">
    <text evidence="2">The sequence shown here is derived from an EMBL/GenBank/DDBJ whole genome shotgun (WGS) entry which is preliminary data.</text>
</comment>
<accession>A0A2U1DFJ2</accession>
<dbReference type="EMBL" id="QEKT01000001">
    <property type="protein sequence ID" value="PVY86455.1"/>
    <property type="molecule type" value="Genomic_DNA"/>
</dbReference>
<feature type="transmembrane region" description="Helical" evidence="1">
    <location>
        <begin position="44"/>
        <end position="62"/>
    </location>
</feature>
<protein>
    <submittedName>
        <fullName evidence="2">Uncharacterized protein</fullName>
    </submittedName>
</protein>
<feature type="transmembrane region" description="Helical" evidence="1">
    <location>
        <begin position="77"/>
        <end position="97"/>
    </location>
</feature>
<feature type="transmembrane region" description="Helical" evidence="1">
    <location>
        <begin position="130"/>
        <end position="151"/>
    </location>
</feature>
<evidence type="ECO:0000313" key="3">
    <source>
        <dbReference type="Proteomes" id="UP000245433"/>
    </source>
</evidence>
<dbReference type="RefSeq" id="WP_243400691.1">
    <property type="nucleotide sequence ID" value="NZ_CAKOEX010000001.1"/>
</dbReference>